<protein>
    <submittedName>
        <fullName evidence="2">Uncharacterized protein</fullName>
    </submittedName>
</protein>
<evidence type="ECO:0000313" key="3">
    <source>
        <dbReference type="Proteomes" id="UP000317650"/>
    </source>
</evidence>
<gene>
    <name evidence="2" type="ORF">C4D60_Mb04t31180</name>
</gene>
<organism evidence="2 3">
    <name type="scientific">Musa balbisiana</name>
    <name type="common">Banana</name>
    <dbReference type="NCBI Taxonomy" id="52838"/>
    <lineage>
        <taxon>Eukaryota</taxon>
        <taxon>Viridiplantae</taxon>
        <taxon>Streptophyta</taxon>
        <taxon>Embryophyta</taxon>
        <taxon>Tracheophyta</taxon>
        <taxon>Spermatophyta</taxon>
        <taxon>Magnoliopsida</taxon>
        <taxon>Liliopsida</taxon>
        <taxon>Zingiberales</taxon>
        <taxon>Musaceae</taxon>
        <taxon>Musa</taxon>
    </lineage>
</organism>
<dbReference type="AlphaFoldDB" id="A0A4S8KFY9"/>
<reference evidence="2 3" key="1">
    <citation type="journal article" date="2019" name="Nat. Plants">
        <title>Genome sequencing of Musa balbisiana reveals subgenome evolution and function divergence in polyploid bananas.</title>
        <authorList>
            <person name="Yao X."/>
        </authorList>
    </citation>
    <scope>NUCLEOTIDE SEQUENCE [LARGE SCALE GENOMIC DNA]</scope>
    <source>
        <strain evidence="3">cv. DH-PKW</strain>
        <tissue evidence="2">Leaves</tissue>
    </source>
</reference>
<evidence type="ECO:0000256" key="1">
    <source>
        <dbReference type="SAM" id="MobiDB-lite"/>
    </source>
</evidence>
<dbReference type="Proteomes" id="UP000317650">
    <property type="component" value="Chromosome 4"/>
</dbReference>
<proteinExistence type="predicted"/>
<evidence type="ECO:0000313" key="2">
    <source>
        <dbReference type="EMBL" id="THU74230.1"/>
    </source>
</evidence>
<accession>A0A4S8KFY9</accession>
<keyword evidence="3" id="KW-1185">Reference proteome</keyword>
<dbReference type="EMBL" id="PYDT01000001">
    <property type="protein sequence ID" value="THU74230.1"/>
    <property type="molecule type" value="Genomic_DNA"/>
</dbReference>
<sequence length="211" mass="22985">MIKRWCIDLKGWGMRLLEFPCGRRALRQDAAAAAGKPRERAAAKDWEGKRRRRASLWRPSLVAISEDRALVVRDGAAEGRGGPRKATAKSPSRVAGSSPAPSKTTTGTLITLSLSLCELMEATGRGSAAGGRRCGGLRWWRSRRTGLSWCEMGRPRAAAGHGRPQPNPRAGSSPAPSKTTTGTMEYLRRLCPRLLRLPSYSESFDGEEDGR</sequence>
<name>A0A4S8KFY9_MUSBA</name>
<comment type="caution">
    <text evidence="2">The sequence shown here is derived from an EMBL/GenBank/DDBJ whole genome shotgun (WGS) entry which is preliminary data.</text>
</comment>
<feature type="region of interest" description="Disordered" evidence="1">
    <location>
        <begin position="155"/>
        <end position="184"/>
    </location>
</feature>
<feature type="region of interest" description="Disordered" evidence="1">
    <location>
        <begin position="75"/>
        <end position="106"/>
    </location>
</feature>
<feature type="compositionally biased region" description="Polar residues" evidence="1">
    <location>
        <begin position="174"/>
        <end position="183"/>
    </location>
</feature>